<evidence type="ECO:0000313" key="2">
    <source>
        <dbReference type="Proteomes" id="UP001732700"/>
    </source>
</evidence>
<evidence type="ECO:0000313" key="1">
    <source>
        <dbReference type="EnsemblPlants" id="AVESA.00010b.r2.3CG0512020.1.CDS"/>
    </source>
</evidence>
<sequence>MAESAVTAALSKLGELAVSEAKILLQVGDDLVLLQDRLEWLQAFVRDADRKRRAGTDGLTRVWVRQTRDVAFEAEDALDDFFHEEVVGPKGHGCCPSWKKLRRKYLTCLFAEVVVRYGLSGRIKTIKSRLEQISENQKEYQIQHTPSVVLASSTTAIAAWRDDLENAVGFDQDLKIVKQMMAHKDGVVYDIWGSRYCHNPDHLMFISVVGESGAGKNTLAKIINSEMKSETDILVWYNMKPGSREIDLIKELYFRAFYQRAYHQRFPDNHGEHDQSDPEPCYHYTVKLHHALDGARYLLILGGISSKTVFNSLRASLPDNDIGSRVILLLDSENEEVAWHANSMNRDGINRVHLLTRLDRARSGQLFFWKVLRKGHQESLQSLAQRRSENYYYWWVFWNTRNPKDDEYTELVHDITGGYPMAIVLLAGLVRFKEKPVEWDAVLQQLKSGTQAGGNNDNNINQQAAGNLCSTRRRMEMIFWTSFEELPNDLRSCFLYLAFCPNSSRLLLADQIVRMWIAEGFINNPCHGKTLEEVGHDYLKELVLRCLVEVVEMKVGGGIQFVRVHNTLMGFLQWEVRESGFMEIINIVHDVRVPPTARRLSVQSDNSRRCATTFAKKKLPKLRSFICRIINKEDNDAQFSHDLDFLLASKFIRVISVQGPRRCKLPDNIGDMINLRYLRIDCFAVMKLPRSISGLHNLQTLDIRNTHVQEIDLDFWKIKTLRHVLASYLTLPKKMPAIAEEDGGGGGGSELQTLHGVKPDASNKWTAENCPLNKMTSLESLEMHRFLHEQHAGYAFDAALGNMRLLGHLILEGDVIPLSVLMEQSLGSLKTMALRGEVNWNDIGDLRHVRPNLVQLKLHDINVVPQRIKHQLGKILIQG</sequence>
<accession>A0ACD5VX57</accession>
<reference evidence="1" key="1">
    <citation type="submission" date="2021-05" db="EMBL/GenBank/DDBJ databases">
        <authorList>
            <person name="Scholz U."/>
            <person name="Mascher M."/>
            <person name="Fiebig A."/>
        </authorList>
    </citation>
    <scope>NUCLEOTIDE SEQUENCE [LARGE SCALE GENOMIC DNA]</scope>
</reference>
<protein>
    <submittedName>
        <fullName evidence="1">Uncharacterized protein</fullName>
    </submittedName>
</protein>
<reference evidence="1" key="2">
    <citation type="submission" date="2025-09" db="UniProtKB">
        <authorList>
            <consortium name="EnsemblPlants"/>
        </authorList>
    </citation>
    <scope>IDENTIFICATION</scope>
</reference>
<dbReference type="EnsemblPlants" id="AVESA.00010b.r2.3CG0512020.1">
    <property type="protein sequence ID" value="AVESA.00010b.r2.3CG0512020.1.CDS"/>
    <property type="gene ID" value="AVESA.00010b.r2.3CG0512020"/>
</dbReference>
<organism evidence="1 2">
    <name type="scientific">Avena sativa</name>
    <name type="common">Oat</name>
    <dbReference type="NCBI Taxonomy" id="4498"/>
    <lineage>
        <taxon>Eukaryota</taxon>
        <taxon>Viridiplantae</taxon>
        <taxon>Streptophyta</taxon>
        <taxon>Embryophyta</taxon>
        <taxon>Tracheophyta</taxon>
        <taxon>Spermatophyta</taxon>
        <taxon>Magnoliopsida</taxon>
        <taxon>Liliopsida</taxon>
        <taxon>Poales</taxon>
        <taxon>Poaceae</taxon>
        <taxon>BOP clade</taxon>
        <taxon>Pooideae</taxon>
        <taxon>Poodae</taxon>
        <taxon>Poeae</taxon>
        <taxon>Poeae Chloroplast Group 1 (Aveneae type)</taxon>
        <taxon>Aveninae</taxon>
        <taxon>Avena</taxon>
    </lineage>
</organism>
<keyword evidence="2" id="KW-1185">Reference proteome</keyword>
<proteinExistence type="predicted"/>
<name>A0ACD5VX57_AVESA</name>
<dbReference type="Proteomes" id="UP001732700">
    <property type="component" value="Chromosome 3C"/>
</dbReference>